<dbReference type="InterPro" id="IPR037401">
    <property type="entry name" value="SnoaL-like"/>
</dbReference>
<evidence type="ECO:0000313" key="2">
    <source>
        <dbReference type="EMBL" id="SDT71432.1"/>
    </source>
</evidence>
<gene>
    <name evidence="2" type="ORF">SAMN04489716_6168</name>
</gene>
<dbReference type="RefSeq" id="WP_092548875.1">
    <property type="nucleotide sequence ID" value="NZ_BOMJ01000006.1"/>
</dbReference>
<dbReference type="AlphaFoldDB" id="A0A1H2CMI2"/>
<sequence length="167" mass="18366">MDLTHEEVFERYLYAGAVTRNPDAIAAMFTDDGVYDAPLAPDGHPLHRSLVGRDAIRAGISVYHQQPTYQATVNLERSAFTLHDTADPDVFIAEIDVAFDEPSGRRTTMSLVQIFRLRRGKIALLRDYFSELPSAHRRPADRPRSPTSTAPDRVSAVSGAVLLACGG</sequence>
<proteinExistence type="predicted"/>
<feature type="domain" description="SnoaL-like" evidence="1">
    <location>
        <begin position="13"/>
        <end position="123"/>
    </location>
</feature>
<dbReference type="Proteomes" id="UP000198688">
    <property type="component" value="Chromosome I"/>
</dbReference>
<keyword evidence="3" id="KW-1185">Reference proteome</keyword>
<dbReference type="EMBL" id="LT629758">
    <property type="protein sequence ID" value="SDT71432.1"/>
    <property type="molecule type" value="Genomic_DNA"/>
</dbReference>
<evidence type="ECO:0000259" key="1">
    <source>
        <dbReference type="Pfam" id="PF12680"/>
    </source>
</evidence>
<dbReference type="Pfam" id="PF12680">
    <property type="entry name" value="SnoaL_2"/>
    <property type="match status" value="1"/>
</dbReference>
<accession>A0A1H2CMI2</accession>
<dbReference type="OrthoDB" id="3681559at2"/>
<dbReference type="Gene3D" id="3.10.450.50">
    <property type="match status" value="1"/>
</dbReference>
<dbReference type="InterPro" id="IPR032710">
    <property type="entry name" value="NTF2-like_dom_sf"/>
</dbReference>
<evidence type="ECO:0000313" key="3">
    <source>
        <dbReference type="Proteomes" id="UP000198688"/>
    </source>
</evidence>
<protein>
    <submittedName>
        <fullName evidence="2">SnoaL-like domain-containing protein</fullName>
    </submittedName>
</protein>
<name>A0A1H2CMI2_9ACTN</name>
<reference evidence="2 3" key="1">
    <citation type="submission" date="2016-10" db="EMBL/GenBank/DDBJ databases">
        <authorList>
            <person name="de Groot N.N."/>
        </authorList>
    </citation>
    <scope>NUCLEOTIDE SEQUENCE [LARGE SCALE GENOMIC DNA]</scope>
    <source>
        <strain evidence="2 3">DSM 43941</strain>
    </source>
</reference>
<organism evidence="2 3">
    <name type="scientific">Actinoplanes derwentensis</name>
    <dbReference type="NCBI Taxonomy" id="113562"/>
    <lineage>
        <taxon>Bacteria</taxon>
        <taxon>Bacillati</taxon>
        <taxon>Actinomycetota</taxon>
        <taxon>Actinomycetes</taxon>
        <taxon>Micromonosporales</taxon>
        <taxon>Micromonosporaceae</taxon>
        <taxon>Actinoplanes</taxon>
    </lineage>
</organism>
<dbReference type="SUPFAM" id="SSF54427">
    <property type="entry name" value="NTF2-like"/>
    <property type="match status" value="1"/>
</dbReference>